<dbReference type="InterPro" id="IPR046357">
    <property type="entry name" value="PPIase_dom_sf"/>
</dbReference>
<evidence type="ECO:0000256" key="5">
    <source>
        <dbReference type="SAM" id="SignalP"/>
    </source>
</evidence>
<dbReference type="EC" id="5.2.1.8" evidence="4"/>
<gene>
    <name evidence="7" type="ORF">EDC17_100656</name>
</gene>
<dbReference type="SUPFAM" id="SSF54534">
    <property type="entry name" value="FKBP-like"/>
    <property type="match status" value="1"/>
</dbReference>
<dbReference type="AlphaFoldDB" id="A0A4R3W1A0"/>
<evidence type="ECO:0000256" key="3">
    <source>
        <dbReference type="PROSITE-ProRule" id="PRU00277"/>
    </source>
</evidence>
<dbReference type="Proteomes" id="UP000295197">
    <property type="component" value="Unassembled WGS sequence"/>
</dbReference>
<comment type="caution">
    <text evidence="7">The sequence shown here is derived from an EMBL/GenBank/DDBJ whole genome shotgun (WGS) entry which is preliminary data.</text>
</comment>
<comment type="catalytic activity">
    <reaction evidence="1 3 4">
        <text>[protein]-peptidylproline (omega=180) = [protein]-peptidylproline (omega=0)</text>
        <dbReference type="Rhea" id="RHEA:16237"/>
        <dbReference type="Rhea" id="RHEA-COMP:10747"/>
        <dbReference type="Rhea" id="RHEA-COMP:10748"/>
        <dbReference type="ChEBI" id="CHEBI:83833"/>
        <dbReference type="ChEBI" id="CHEBI:83834"/>
        <dbReference type="EC" id="5.2.1.8"/>
    </reaction>
</comment>
<feature type="domain" description="PPIase FKBP-type" evidence="6">
    <location>
        <begin position="103"/>
        <end position="203"/>
    </location>
</feature>
<feature type="chain" id="PRO_5020981766" description="Peptidyl-prolyl cis-trans isomerase" evidence="5">
    <location>
        <begin position="30"/>
        <end position="203"/>
    </location>
</feature>
<evidence type="ECO:0000259" key="6">
    <source>
        <dbReference type="PROSITE" id="PS50059"/>
    </source>
</evidence>
<comment type="similarity">
    <text evidence="4">Belongs to the FKBP-type PPIase family.</text>
</comment>
<dbReference type="OrthoDB" id="669809at2"/>
<proteinExistence type="inferred from homology"/>
<dbReference type="PROSITE" id="PS50059">
    <property type="entry name" value="FKBP_PPIASE"/>
    <property type="match status" value="1"/>
</dbReference>
<evidence type="ECO:0000313" key="8">
    <source>
        <dbReference type="Proteomes" id="UP000295197"/>
    </source>
</evidence>
<dbReference type="EMBL" id="SMBZ01000006">
    <property type="protein sequence ID" value="TCV19076.1"/>
    <property type="molecule type" value="Genomic_DNA"/>
</dbReference>
<evidence type="ECO:0000256" key="1">
    <source>
        <dbReference type="ARBA" id="ARBA00000971"/>
    </source>
</evidence>
<dbReference type="Pfam" id="PF00254">
    <property type="entry name" value="FKBP_C"/>
    <property type="match status" value="1"/>
</dbReference>
<dbReference type="GO" id="GO:0003755">
    <property type="term" value="F:peptidyl-prolyl cis-trans isomerase activity"/>
    <property type="evidence" value="ECO:0007669"/>
    <property type="project" value="UniProtKB-UniRule"/>
</dbReference>
<dbReference type="InterPro" id="IPR001179">
    <property type="entry name" value="PPIase_FKBP_dom"/>
</dbReference>
<dbReference type="Gene3D" id="3.10.50.40">
    <property type="match status" value="1"/>
</dbReference>
<keyword evidence="2 3" id="KW-0697">Rotamase</keyword>
<evidence type="ECO:0000313" key="7">
    <source>
        <dbReference type="EMBL" id="TCV19076.1"/>
    </source>
</evidence>
<reference evidence="7 8" key="1">
    <citation type="submission" date="2019-03" db="EMBL/GenBank/DDBJ databases">
        <title>Genomic Encyclopedia of Type Strains, Phase IV (KMG-IV): sequencing the most valuable type-strain genomes for metagenomic binning, comparative biology and taxonomic classification.</title>
        <authorList>
            <person name="Goeker M."/>
        </authorList>
    </citation>
    <scope>NUCLEOTIDE SEQUENCE [LARGE SCALE GENOMIC DNA]</scope>
    <source>
        <strain evidence="7 8">DSM 22362</strain>
    </source>
</reference>
<sequence length="203" mass="22780">MILSLFCYFRAMNFIKQLFCLTITISLFAACTKESNVFDPIAQFESEKPIIKSYVNSNYPEMTLNDTTGIWFEIIEDGMPNSYEYKVVDTTNMYGQTVKALRMPTITVRYTGKLISDNSVFDSNTTTDGLTSKLNNLIGAWQLAFIPKDIGEYKFGGLTPTGLQIGSKIRIVTPSYYGYGASQQGKIPANSPLFFEIEVVNIK</sequence>
<evidence type="ECO:0000256" key="2">
    <source>
        <dbReference type="ARBA" id="ARBA00023110"/>
    </source>
</evidence>
<feature type="signal peptide" evidence="5">
    <location>
        <begin position="1"/>
        <end position="29"/>
    </location>
</feature>
<keyword evidence="8" id="KW-1185">Reference proteome</keyword>
<accession>A0A4R3W1A0</accession>
<evidence type="ECO:0000256" key="4">
    <source>
        <dbReference type="RuleBase" id="RU003915"/>
    </source>
</evidence>
<name>A0A4R3W1A0_9SPHI</name>
<protein>
    <recommendedName>
        <fullName evidence="4">Peptidyl-prolyl cis-trans isomerase</fullName>
        <ecNumber evidence="4">5.2.1.8</ecNumber>
    </recommendedName>
</protein>
<keyword evidence="5" id="KW-0732">Signal</keyword>
<organism evidence="7 8">
    <name type="scientific">Sphingobacterium alimentarium</name>
    <dbReference type="NCBI Taxonomy" id="797292"/>
    <lineage>
        <taxon>Bacteria</taxon>
        <taxon>Pseudomonadati</taxon>
        <taxon>Bacteroidota</taxon>
        <taxon>Sphingobacteriia</taxon>
        <taxon>Sphingobacteriales</taxon>
        <taxon>Sphingobacteriaceae</taxon>
        <taxon>Sphingobacterium</taxon>
    </lineage>
</organism>
<keyword evidence="3 4" id="KW-0413">Isomerase</keyword>